<dbReference type="AlphaFoldDB" id="A0A9X7FXX1"/>
<proteinExistence type="predicted"/>
<protein>
    <submittedName>
        <fullName evidence="1">Uncharacterized protein</fullName>
    </submittedName>
</protein>
<comment type="caution">
    <text evidence="1">The sequence shown here is derived from an EMBL/GenBank/DDBJ whole genome shotgun (WGS) entry which is preliminary data.</text>
</comment>
<evidence type="ECO:0000313" key="1">
    <source>
        <dbReference type="EMBL" id="PFT50785.1"/>
    </source>
</evidence>
<name>A0A9X7FXX1_BACTU</name>
<accession>A0A9X7FXX1</accession>
<evidence type="ECO:0000313" key="2">
    <source>
        <dbReference type="Proteomes" id="UP000226106"/>
    </source>
</evidence>
<organism evidence="1 2">
    <name type="scientific">Bacillus thuringiensis</name>
    <dbReference type="NCBI Taxonomy" id="1428"/>
    <lineage>
        <taxon>Bacteria</taxon>
        <taxon>Bacillati</taxon>
        <taxon>Bacillota</taxon>
        <taxon>Bacilli</taxon>
        <taxon>Bacillales</taxon>
        <taxon>Bacillaceae</taxon>
        <taxon>Bacillus</taxon>
        <taxon>Bacillus cereus group</taxon>
    </lineage>
</organism>
<dbReference type="EMBL" id="NVCO01000007">
    <property type="protein sequence ID" value="PFT50785.1"/>
    <property type="molecule type" value="Genomic_DNA"/>
</dbReference>
<sequence>MNVIESTNKNEISYMVLKVGDEYFCDAWEEWDADVDNFSFTSNIESAYKFYGGLSPKWGNTPKYLCDDNGKIIDTLAQAQEYFGGEVLVVNKKVTTITRFEVSNLSD</sequence>
<gene>
    <name evidence="1" type="ORF">COK72_01920</name>
</gene>
<dbReference type="RefSeq" id="WP_098640104.1">
    <property type="nucleotide sequence ID" value="NZ_NVCO01000007.1"/>
</dbReference>
<reference evidence="1 2" key="1">
    <citation type="submission" date="2017-09" db="EMBL/GenBank/DDBJ databases">
        <title>Large-scale bioinformatics analysis of Bacillus genomes uncovers conserved roles of natural products in bacterial physiology.</title>
        <authorList>
            <consortium name="Agbiome Team Llc"/>
            <person name="Bleich R.M."/>
            <person name="Grubbs K.J."/>
            <person name="Santa Maria K.C."/>
            <person name="Allen S.E."/>
            <person name="Farag S."/>
            <person name="Shank E.A."/>
            <person name="Bowers A."/>
        </authorList>
    </citation>
    <scope>NUCLEOTIDE SEQUENCE [LARGE SCALE GENOMIC DNA]</scope>
    <source>
        <strain evidence="1 2">AFS065400</strain>
    </source>
</reference>
<dbReference type="Proteomes" id="UP000226106">
    <property type="component" value="Unassembled WGS sequence"/>
</dbReference>